<reference evidence="1 2" key="1">
    <citation type="submission" date="2014-11" db="EMBL/GenBank/DDBJ databases">
        <authorList>
            <person name="Zhu J."/>
            <person name="Qi W."/>
            <person name="Song R."/>
        </authorList>
    </citation>
    <scope>NUCLEOTIDE SEQUENCE [LARGE SCALE GENOMIC DNA]</scope>
</reference>
<organism evidence="1 2">
    <name type="scientific">Vitrella brassicaformis (strain CCMP3155)</name>
    <dbReference type="NCBI Taxonomy" id="1169540"/>
    <lineage>
        <taxon>Eukaryota</taxon>
        <taxon>Sar</taxon>
        <taxon>Alveolata</taxon>
        <taxon>Colpodellida</taxon>
        <taxon>Vitrellaceae</taxon>
        <taxon>Vitrella</taxon>
    </lineage>
</organism>
<name>A0A0G4FDG8_VITBC</name>
<evidence type="ECO:0000313" key="1">
    <source>
        <dbReference type="EMBL" id="CEM11258.1"/>
    </source>
</evidence>
<protein>
    <submittedName>
        <fullName evidence="1">Uncharacterized protein</fullName>
    </submittedName>
</protein>
<gene>
    <name evidence="1" type="ORF">Vbra_5776</name>
</gene>
<accession>A0A0G4FDG8</accession>
<evidence type="ECO:0000313" key="2">
    <source>
        <dbReference type="Proteomes" id="UP000041254"/>
    </source>
</evidence>
<dbReference type="EMBL" id="CDMY01000412">
    <property type="protein sequence ID" value="CEM11258.1"/>
    <property type="molecule type" value="Genomic_DNA"/>
</dbReference>
<sequence length="161" mass="17165">MRPDVSQEAQAKEGAALNSIAPSFGEVSARYIQPHDDTPAGRGANATNETHAWKGPRACYCMMTDAPGVTGRLKYRCFKHDDGSLHSCKKTEDCGGLCCGPDQGGYKFQSMTCEAENGTTLREANEKVYNVTNCLGENSLAAPGMEFNTTHGNATAGAPMH</sequence>
<dbReference type="Proteomes" id="UP000041254">
    <property type="component" value="Unassembled WGS sequence"/>
</dbReference>
<keyword evidence="2" id="KW-1185">Reference proteome</keyword>
<dbReference type="VEuPathDB" id="CryptoDB:Vbra_5776"/>
<dbReference type="InParanoid" id="A0A0G4FDG8"/>
<dbReference type="AlphaFoldDB" id="A0A0G4FDG8"/>
<proteinExistence type="predicted"/>